<dbReference type="EMBL" id="FOVH01000035">
    <property type="protein sequence ID" value="SFQ45730.1"/>
    <property type="molecule type" value="Genomic_DNA"/>
</dbReference>
<dbReference type="SUPFAM" id="SSF51735">
    <property type="entry name" value="NAD(P)-binding Rossmann-fold domains"/>
    <property type="match status" value="1"/>
</dbReference>
<dbReference type="AlphaFoldDB" id="A0A1I5YNP6"/>
<comment type="cofactor">
    <cofactor evidence="2">
        <name>Mg(2+)</name>
        <dbReference type="ChEBI" id="CHEBI:18420"/>
    </cofactor>
</comment>
<accession>A0A1I5YNP6</accession>
<dbReference type="InParanoid" id="A0A1I5YNP6"/>
<dbReference type="PANTHER" id="PTHR10996">
    <property type="entry name" value="2-HYDROXYACID DEHYDROGENASE-RELATED"/>
    <property type="match status" value="1"/>
</dbReference>
<dbReference type="Proteomes" id="UP000183413">
    <property type="component" value="Unassembled WGS sequence"/>
</dbReference>
<evidence type="ECO:0000256" key="3">
    <source>
        <dbReference type="SAM" id="MobiDB-lite"/>
    </source>
</evidence>
<evidence type="ECO:0000313" key="5">
    <source>
        <dbReference type="EMBL" id="SFQ45730.1"/>
    </source>
</evidence>
<dbReference type="GO" id="GO:0005829">
    <property type="term" value="C:cytosol"/>
    <property type="evidence" value="ECO:0007669"/>
    <property type="project" value="TreeGrafter"/>
</dbReference>
<evidence type="ECO:0000256" key="2">
    <source>
        <dbReference type="PIRSR" id="PIRSR605493-1"/>
    </source>
</evidence>
<dbReference type="InterPro" id="IPR050223">
    <property type="entry name" value="D-isomer_2-hydroxyacid_DH"/>
</dbReference>
<dbReference type="eggNOG" id="COG0684">
    <property type="taxonomic scope" value="Bacteria"/>
</dbReference>
<dbReference type="InterPro" id="IPR036291">
    <property type="entry name" value="NAD(P)-bd_dom_sf"/>
</dbReference>
<dbReference type="InterPro" id="IPR006139">
    <property type="entry name" value="D-isomer_2_OHA_DH_cat_dom"/>
</dbReference>
<feature type="binding site" evidence="2">
    <location>
        <position position="123"/>
    </location>
    <ligand>
        <name>substrate</name>
    </ligand>
</feature>
<feature type="domain" description="D-isomer specific 2-hydroxyacid dehydrogenase catalytic" evidence="4">
    <location>
        <begin position="190"/>
        <end position="285"/>
    </location>
</feature>
<dbReference type="CDD" id="cd16841">
    <property type="entry name" value="RraA_family"/>
    <property type="match status" value="1"/>
</dbReference>
<dbReference type="Pfam" id="PF03737">
    <property type="entry name" value="RraA-like"/>
    <property type="match status" value="1"/>
</dbReference>
<sequence length="382" mass="40033">MSEHVHICEQLAGRDTPALSNALRRTEAGADGQAYTDGSLRRIAGGRFLGTAVTATMRASEPGDDAVPVAELHRAVLAAEGPVVVVVQDLDEVPGAGASLGEVNGTLLAAPAISGFVTNGRVRDEPDLRAMGFAVHAAGLCVARAHMRLTAIGVPVRVGGLDVEPGDLLHGDQHGVLRVPRAVAPHDRPLTPAEPRAAVAGADAVITTLNDRIGPAVLDAAGPRLRVVADTATGHDNLDVAAITARGAVATNTPGVLVDATADLTMALLPDVTRRVGEGDRLIRSGSPWSWDIGFMLGTGPQGRRLGIVGMGAIGRAVAARAPRSARARQRRARTPPRLRHHRDPDPDGRGRGGERRLRPDRRRTGHPDPPALITPSFWENR</sequence>
<dbReference type="Pfam" id="PF00389">
    <property type="entry name" value="2-Hacid_dh"/>
    <property type="match status" value="1"/>
</dbReference>
<dbReference type="InterPro" id="IPR005493">
    <property type="entry name" value="RraA/RraA-like"/>
</dbReference>
<name>A0A1I5YNP6_9ACTN</name>
<protein>
    <submittedName>
        <fullName evidence="5">D-isomer specific 2-hydroxyacid dehydrogenase, NAD binding domain</fullName>
    </submittedName>
</protein>
<keyword evidence="6" id="KW-1185">Reference proteome</keyword>
<dbReference type="Gene3D" id="3.40.50.720">
    <property type="entry name" value="NAD(P)-binding Rossmann-like Domain"/>
    <property type="match status" value="2"/>
</dbReference>
<dbReference type="GO" id="GO:0016618">
    <property type="term" value="F:hydroxypyruvate reductase [NAD(P)H] activity"/>
    <property type="evidence" value="ECO:0007669"/>
    <property type="project" value="TreeGrafter"/>
</dbReference>
<reference evidence="5 6" key="1">
    <citation type="submission" date="2016-10" db="EMBL/GenBank/DDBJ databases">
        <authorList>
            <person name="de Groot N.N."/>
        </authorList>
    </citation>
    <scope>NUCLEOTIDE SEQUENCE [LARGE SCALE GENOMIC DNA]</scope>
    <source>
        <strain evidence="5 6">DSM 43067</strain>
    </source>
</reference>
<keyword evidence="2" id="KW-0479">Metal-binding</keyword>
<feature type="compositionally biased region" description="Basic and acidic residues" evidence="3">
    <location>
        <begin position="343"/>
        <end position="358"/>
    </location>
</feature>
<dbReference type="GO" id="GO:0030267">
    <property type="term" value="F:glyoxylate reductase (NADPH) activity"/>
    <property type="evidence" value="ECO:0007669"/>
    <property type="project" value="TreeGrafter"/>
</dbReference>
<dbReference type="PANTHER" id="PTHR10996:SF283">
    <property type="entry name" value="GLYOXYLATE_HYDROXYPYRUVATE REDUCTASE B"/>
    <property type="match status" value="1"/>
</dbReference>
<dbReference type="GO" id="GO:0046872">
    <property type="term" value="F:metal ion binding"/>
    <property type="evidence" value="ECO:0007669"/>
    <property type="project" value="UniProtKB-KW"/>
</dbReference>
<dbReference type="STRING" id="1993.SAMN04489713_13520"/>
<dbReference type="GO" id="GO:0051287">
    <property type="term" value="F:NAD binding"/>
    <property type="evidence" value="ECO:0007669"/>
    <property type="project" value="InterPro"/>
</dbReference>
<feature type="compositionally biased region" description="Basic residues" evidence="3">
    <location>
        <begin position="324"/>
        <end position="342"/>
    </location>
</feature>
<dbReference type="RefSeq" id="WP_075024998.1">
    <property type="nucleotide sequence ID" value="NZ_FOVH01000035.1"/>
</dbReference>
<gene>
    <name evidence="5" type="ORF">SAMN04489713_13520</name>
</gene>
<keyword evidence="2" id="KW-0460">Magnesium</keyword>
<organism evidence="5 6">
    <name type="scientific">Actinomadura madurae</name>
    <dbReference type="NCBI Taxonomy" id="1993"/>
    <lineage>
        <taxon>Bacteria</taxon>
        <taxon>Bacillati</taxon>
        <taxon>Actinomycetota</taxon>
        <taxon>Actinomycetes</taxon>
        <taxon>Streptosporangiales</taxon>
        <taxon>Thermomonosporaceae</taxon>
        <taxon>Actinomadura</taxon>
    </lineage>
</organism>
<keyword evidence="1" id="KW-0560">Oxidoreductase</keyword>
<dbReference type="SUPFAM" id="SSF52283">
    <property type="entry name" value="Formate/glycerate dehydrogenase catalytic domain-like"/>
    <property type="match status" value="1"/>
</dbReference>
<evidence type="ECO:0000256" key="1">
    <source>
        <dbReference type="ARBA" id="ARBA00023002"/>
    </source>
</evidence>
<evidence type="ECO:0000313" key="6">
    <source>
        <dbReference type="Proteomes" id="UP000183413"/>
    </source>
</evidence>
<dbReference type="SUPFAM" id="SSF89562">
    <property type="entry name" value="RraA-like"/>
    <property type="match status" value="1"/>
</dbReference>
<evidence type="ECO:0000259" key="4">
    <source>
        <dbReference type="Pfam" id="PF00389"/>
    </source>
</evidence>
<feature type="binding site" evidence="2">
    <location>
        <position position="124"/>
    </location>
    <ligand>
        <name>Mg(2+)</name>
        <dbReference type="ChEBI" id="CHEBI:18420"/>
    </ligand>
</feature>
<feature type="region of interest" description="Disordered" evidence="3">
    <location>
        <begin position="320"/>
        <end position="382"/>
    </location>
</feature>
<proteinExistence type="predicted"/>
<dbReference type="InterPro" id="IPR036704">
    <property type="entry name" value="RraA/RraA-like_sf"/>
</dbReference>
<dbReference type="Gene3D" id="3.50.30.40">
    <property type="entry name" value="Ribonuclease E inhibitor RraA/RraA-like"/>
    <property type="match status" value="1"/>
</dbReference>